<dbReference type="NCBIfam" id="TIGR02532">
    <property type="entry name" value="IV_pilin_GFxxxE"/>
    <property type="match status" value="1"/>
</dbReference>
<dbReference type="RefSeq" id="WP_113941308.1">
    <property type="nucleotide sequence ID" value="NZ_CP132914.1"/>
</dbReference>
<proteinExistence type="inferred from homology"/>
<evidence type="ECO:0000256" key="1">
    <source>
        <dbReference type="ARBA" id="ARBA00004377"/>
    </source>
</evidence>
<keyword evidence="6 11" id="KW-0812">Transmembrane</keyword>
<dbReference type="InterPro" id="IPR012902">
    <property type="entry name" value="N_methyl_site"/>
</dbReference>
<evidence type="ECO:0000256" key="9">
    <source>
        <dbReference type="ARBA" id="ARBA00025772"/>
    </source>
</evidence>
<gene>
    <name evidence="13" type="ORF">RA178_16635</name>
</gene>
<dbReference type="GO" id="GO:0005886">
    <property type="term" value="C:plasma membrane"/>
    <property type="evidence" value="ECO:0007669"/>
    <property type="project" value="UniProtKB-SubCell"/>
</dbReference>
<organism evidence="13">
    <name type="scientific">Shewanella oncorhynchi</name>
    <dbReference type="NCBI Taxonomy" id="2726434"/>
    <lineage>
        <taxon>Bacteria</taxon>
        <taxon>Pseudomonadati</taxon>
        <taxon>Pseudomonadota</taxon>
        <taxon>Gammaproteobacteria</taxon>
        <taxon>Alteromonadales</taxon>
        <taxon>Shewanellaceae</taxon>
        <taxon>Shewanella</taxon>
    </lineage>
</organism>
<dbReference type="GO" id="GO:0015627">
    <property type="term" value="C:type II protein secretion system complex"/>
    <property type="evidence" value="ECO:0007669"/>
    <property type="project" value="InterPro"/>
</dbReference>
<dbReference type="KEGG" id="sog:RA178_16635"/>
<dbReference type="SUPFAM" id="SSF54523">
    <property type="entry name" value="Pili subunits"/>
    <property type="match status" value="1"/>
</dbReference>
<dbReference type="PROSITE" id="PS00409">
    <property type="entry name" value="PROKAR_NTER_METHYL"/>
    <property type="match status" value="1"/>
</dbReference>
<evidence type="ECO:0000256" key="8">
    <source>
        <dbReference type="ARBA" id="ARBA00023136"/>
    </source>
</evidence>
<evidence type="ECO:0000256" key="3">
    <source>
        <dbReference type="ARBA" id="ARBA00022475"/>
    </source>
</evidence>
<evidence type="ECO:0000256" key="5">
    <source>
        <dbReference type="ARBA" id="ARBA00022519"/>
    </source>
</evidence>
<keyword evidence="7 11" id="KW-1133">Transmembrane helix</keyword>
<dbReference type="Proteomes" id="UP001236800">
    <property type="component" value="Chromosome"/>
</dbReference>
<dbReference type="EMBL" id="CP132914">
    <property type="protein sequence ID" value="WMB72035.1"/>
    <property type="molecule type" value="Genomic_DNA"/>
</dbReference>
<evidence type="ECO:0000313" key="13">
    <source>
        <dbReference type="EMBL" id="WMB72035.1"/>
    </source>
</evidence>
<feature type="transmembrane region" description="Helical" evidence="11">
    <location>
        <begin position="7"/>
        <end position="28"/>
    </location>
</feature>
<dbReference type="Pfam" id="PF12019">
    <property type="entry name" value="GspH"/>
    <property type="match status" value="1"/>
</dbReference>
<keyword evidence="4" id="KW-0488">Methylation</keyword>
<evidence type="ECO:0000259" key="12">
    <source>
        <dbReference type="Pfam" id="PF12019"/>
    </source>
</evidence>
<evidence type="ECO:0000256" key="11">
    <source>
        <dbReference type="SAM" id="Phobius"/>
    </source>
</evidence>
<evidence type="ECO:0000256" key="2">
    <source>
        <dbReference type="ARBA" id="ARBA00021549"/>
    </source>
</evidence>
<keyword evidence="5" id="KW-0997">Cell inner membrane</keyword>
<dbReference type="GO" id="GO:0015628">
    <property type="term" value="P:protein secretion by the type II secretion system"/>
    <property type="evidence" value="ECO:0007669"/>
    <property type="project" value="InterPro"/>
</dbReference>
<evidence type="ECO:0000256" key="4">
    <source>
        <dbReference type="ARBA" id="ARBA00022481"/>
    </source>
</evidence>
<accession>A0AA50KBN8</accession>
<keyword evidence="8 11" id="KW-0472">Membrane</keyword>
<evidence type="ECO:0000256" key="7">
    <source>
        <dbReference type="ARBA" id="ARBA00022989"/>
    </source>
</evidence>
<sequence>MNSHRKGFSLIELITTISISTILLTVGAPSLTELSDQIRADTNIKTIQQTLQFARNTAVSYGYRVTVCPLVNGKCTQDWQKGLTIFIDTGVVESFDANDKIIRVIDEFDSKDFLTYNKSSIKFQPDGLASGSNGTFKYCPRTIDSKNSRAIVVNQAGRVRLSTAKNINCD</sequence>
<evidence type="ECO:0000256" key="6">
    <source>
        <dbReference type="ARBA" id="ARBA00022692"/>
    </source>
</evidence>
<dbReference type="InterPro" id="IPR045584">
    <property type="entry name" value="Pilin-like"/>
</dbReference>
<reference evidence="13" key="1">
    <citation type="submission" date="2023-08" db="EMBL/GenBank/DDBJ databases">
        <title>Complete genome sequence of Shewanella oncorhynchi Z-P2, a siderophore putrebactin-producing bacterium.</title>
        <authorList>
            <person name="Zhang Y."/>
        </authorList>
    </citation>
    <scope>NUCLEOTIDE SEQUENCE</scope>
    <source>
        <strain evidence="13">Z-P2</strain>
    </source>
</reference>
<dbReference type="Pfam" id="PF07963">
    <property type="entry name" value="N_methyl"/>
    <property type="match status" value="1"/>
</dbReference>
<evidence type="ECO:0000256" key="10">
    <source>
        <dbReference type="ARBA" id="ARBA00030775"/>
    </source>
</evidence>
<keyword evidence="3" id="KW-1003">Cell membrane</keyword>
<dbReference type="Gene3D" id="3.55.40.10">
    <property type="entry name" value="minor pseudopilin epsh domain"/>
    <property type="match status" value="1"/>
</dbReference>
<dbReference type="AlphaFoldDB" id="A0AA50KBN8"/>
<feature type="domain" description="General secretion pathway GspH" evidence="12">
    <location>
        <begin position="46"/>
        <end position="157"/>
    </location>
</feature>
<dbReference type="GeneID" id="301340844"/>
<name>A0AA50KBN8_9GAMM</name>
<dbReference type="InterPro" id="IPR022346">
    <property type="entry name" value="T2SS_GspH"/>
</dbReference>
<comment type="similarity">
    <text evidence="9">Belongs to the GSP H family.</text>
</comment>
<protein>
    <recommendedName>
        <fullName evidence="2">Type II secretion system protein H</fullName>
    </recommendedName>
    <alternativeName>
        <fullName evidence="10">General secretion pathway protein H</fullName>
    </alternativeName>
</protein>
<comment type="subcellular location">
    <subcellularLocation>
        <location evidence="1">Cell inner membrane</location>
        <topology evidence="1">Single-pass membrane protein</topology>
    </subcellularLocation>
</comment>